<name>A0ABW7N472_9BACT</name>
<keyword evidence="3" id="KW-1003">Cell membrane</keyword>
<feature type="transmembrane region" description="Helical" evidence="7">
    <location>
        <begin position="221"/>
        <end position="241"/>
    </location>
</feature>
<comment type="caution">
    <text evidence="9">The sequence shown here is derived from an EMBL/GenBank/DDBJ whole genome shotgun (WGS) entry which is preliminary data.</text>
</comment>
<dbReference type="PROSITE" id="PS50156">
    <property type="entry name" value="SSD"/>
    <property type="match status" value="2"/>
</dbReference>
<evidence type="ECO:0000313" key="9">
    <source>
        <dbReference type="EMBL" id="MFH6982382.1"/>
    </source>
</evidence>
<dbReference type="Gene3D" id="1.20.1640.10">
    <property type="entry name" value="Multidrug efflux transporter AcrB transmembrane domain"/>
    <property type="match status" value="2"/>
</dbReference>
<proteinExistence type="inferred from homology"/>
<keyword evidence="5 7" id="KW-1133">Transmembrane helix</keyword>
<evidence type="ECO:0000259" key="8">
    <source>
        <dbReference type="PROSITE" id="PS50156"/>
    </source>
</evidence>
<dbReference type="InterPro" id="IPR000731">
    <property type="entry name" value="SSD"/>
</dbReference>
<evidence type="ECO:0000256" key="5">
    <source>
        <dbReference type="ARBA" id="ARBA00022989"/>
    </source>
</evidence>
<dbReference type="RefSeq" id="WP_395416109.1">
    <property type="nucleotide sequence ID" value="NZ_JBIPKE010000011.1"/>
</dbReference>
<feature type="transmembrane region" description="Helical" evidence="7">
    <location>
        <begin position="366"/>
        <end position="387"/>
    </location>
</feature>
<evidence type="ECO:0000256" key="6">
    <source>
        <dbReference type="ARBA" id="ARBA00023136"/>
    </source>
</evidence>
<dbReference type="InterPro" id="IPR050545">
    <property type="entry name" value="Mycobact_MmpL"/>
</dbReference>
<reference evidence="9 10" key="1">
    <citation type="journal article" date="2013" name="Int. J. Syst. Evol. Microbiol.">
        <title>Marinoscillum luteum sp. nov., isolated from marine sediment.</title>
        <authorList>
            <person name="Cha I.T."/>
            <person name="Park S.J."/>
            <person name="Kim S.J."/>
            <person name="Kim J.G."/>
            <person name="Jung M.Y."/>
            <person name="Shin K.S."/>
            <person name="Kwon K.K."/>
            <person name="Yang S.H."/>
            <person name="Seo Y.S."/>
            <person name="Rhee S.K."/>
        </authorList>
    </citation>
    <scope>NUCLEOTIDE SEQUENCE [LARGE SCALE GENOMIC DNA]</scope>
    <source>
        <strain evidence="9 10">KCTC 23939</strain>
    </source>
</reference>
<evidence type="ECO:0000256" key="3">
    <source>
        <dbReference type="ARBA" id="ARBA00022475"/>
    </source>
</evidence>
<evidence type="ECO:0000256" key="1">
    <source>
        <dbReference type="ARBA" id="ARBA00004651"/>
    </source>
</evidence>
<feature type="transmembrane region" description="Helical" evidence="7">
    <location>
        <begin position="693"/>
        <end position="718"/>
    </location>
</feature>
<sequence length="727" mass="82287">MSLWVVITIFFAYHLQFLKADFEFEKFFPLDDPDITFYENHLNYFGYDNDYLLIILENNNGVFHEDFLQKIAQLTASIKSEEGVIQVGSPLDFQQPIKAPLGVTLVPLIHLKNPELYPQDSANMFAHPIYRHFFGKDGRSLLVQVTHQHFEDPVSADLLVNNLNQLLTQEHFDHYRLAGKLVAQKAFIGYIQSDFILFLASALVVSFLLLILVFRSVKVSLMPYLISVTSLIWLLGLMALLGQTITILGSLIPPVILFVSTSDAIHLINAFRAGEQPDFITRLKTAIHKVLTPTFLTSVTTAIGFFSLVTIDTEPIRFLGIFCGIGIMLSFIITFAFGPLLIHQSYPPRKPGTATRYLAIWVIRHYRVVLAGTTLLVILSVAGLYLLKTDARLLDDLPADSEVRQDFEFVDIHYGGSKPWEMAYWPKDPDGSIWEEEVMREAHKIHQYLLKEYPMDRLWSPVTFAMYGHQMINGGSSSAFEMPDTQNYQRAIRTVRPYTRKPEVPSLIGQNEHYARFTGFIPEFGSLETIQKDQELLSYLEAHLNHDVIEYRLTGTTYLIDKSHEMLSANLMHGLLIAISVISLILGIYFRSLKILLISLIPNIIPLLATAGYMGLAGISLKLTTSIIFAVAFGIAVDDTIHFISVYRRQKARNRIYRMINTFQTAGKAMSITTLVIVSGFVLFLFSSFGATYYLGLFLSLSLTIALIIDLTLLPLLLHFTENKNSL</sequence>
<feature type="transmembrane region" description="Helical" evidence="7">
    <location>
        <begin position="669"/>
        <end position="687"/>
    </location>
</feature>
<evidence type="ECO:0000256" key="4">
    <source>
        <dbReference type="ARBA" id="ARBA00022692"/>
    </source>
</evidence>
<dbReference type="PANTHER" id="PTHR33406">
    <property type="entry name" value="MEMBRANE PROTEIN MJ1562-RELATED"/>
    <property type="match status" value="1"/>
</dbReference>
<dbReference type="Proteomes" id="UP001610063">
    <property type="component" value="Unassembled WGS sequence"/>
</dbReference>
<feature type="transmembrane region" description="Helical" evidence="7">
    <location>
        <begin position="597"/>
        <end position="621"/>
    </location>
</feature>
<dbReference type="InterPro" id="IPR004869">
    <property type="entry name" value="MMPL_dom"/>
</dbReference>
<feature type="transmembrane region" description="Helical" evidence="7">
    <location>
        <begin position="290"/>
        <end position="311"/>
    </location>
</feature>
<organism evidence="9 10">
    <name type="scientific">Marinoscillum luteum</name>
    <dbReference type="NCBI Taxonomy" id="861051"/>
    <lineage>
        <taxon>Bacteria</taxon>
        <taxon>Pseudomonadati</taxon>
        <taxon>Bacteroidota</taxon>
        <taxon>Cytophagia</taxon>
        <taxon>Cytophagales</taxon>
        <taxon>Reichenbachiellaceae</taxon>
        <taxon>Marinoscillum</taxon>
    </lineage>
</organism>
<dbReference type="EMBL" id="JBIPKE010000011">
    <property type="protein sequence ID" value="MFH6982382.1"/>
    <property type="molecule type" value="Genomic_DNA"/>
</dbReference>
<feature type="domain" description="SSD" evidence="8">
    <location>
        <begin position="219"/>
        <end position="344"/>
    </location>
</feature>
<feature type="transmembrane region" description="Helical" evidence="7">
    <location>
        <begin position="571"/>
        <end position="590"/>
    </location>
</feature>
<evidence type="ECO:0000256" key="7">
    <source>
        <dbReference type="SAM" id="Phobius"/>
    </source>
</evidence>
<comment type="subcellular location">
    <subcellularLocation>
        <location evidence="1">Cell membrane</location>
        <topology evidence="1">Multi-pass membrane protein</topology>
    </subcellularLocation>
</comment>
<protein>
    <submittedName>
        <fullName evidence="9">RND family transporter</fullName>
    </submittedName>
</protein>
<gene>
    <name evidence="9" type="ORF">ACHKAR_02980</name>
</gene>
<dbReference type="SUPFAM" id="SSF82866">
    <property type="entry name" value="Multidrug efflux transporter AcrB transmembrane domain"/>
    <property type="match status" value="2"/>
</dbReference>
<feature type="transmembrane region" description="Helical" evidence="7">
    <location>
        <begin position="247"/>
        <end position="269"/>
    </location>
</feature>
<keyword evidence="4 7" id="KW-0812">Transmembrane</keyword>
<feature type="transmembrane region" description="Helical" evidence="7">
    <location>
        <begin position="317"/>
        <end position="342"/>
    </location>
</feature>
<feature type="transmembrane region" description="Helical" evidence="7">
    <location>
        <begin position="627"/>
        <end position="648"/>
    </location>
</feature>
<comment type="similarity">
    <text evidence="2">Belongs to the resistance-nodulation-cell division (RND) (TC 2.A.6) family. MmpL subfamily.</text>
</comment>
<evidence type="ECO:0000256" key="2">
    <source>
        <dbReference type="ARBA" id="ARBA00010157"/>
    </source>
</evidence>
<dbReference type="Pfam" id="PF03176">
    <property type="entry name" value="MMPL"/>
    <property type="match status" value="2"/>
</dbReference>
<keyword evidence="6 7" id="KW-0472">Membrane</keyword>
<dbReference type="PANTHER" id="PTHR33406:SF6">
    <property type="entry name" value="MEMBRANE PROTEIN YDGH-RELATED"/>
    <property type="match status" value="1"/>
</dbReference>
<accession>A0ABW7N472</accession>
<feature type="domain" description="SSD" evidence="8">
    <location>
        <begin position="597"/>
        <end position="720"/>
    </location>
</feature>
<keyword evidence="10" id="KW-1185">Reference proteome</keyword>
<feature type="transmembrane region" description="Helical" evidence="7">
    <location>
        <begin position="195"/>
        <end position="214"/>
    </location>
</feature>
<evidence type="ECO:0000313" key="10">
    <source>
        <dbReference type="Proteomes" id="UP001610063"/>
    </source>
</evidence>